<feature type="compositionally biased region" description="Pro residues" evidence="1">
    <location>
        <begin position="83"/>
        <end position="92"/>
    </location>
</feature>
<accession>A0A915HUR4</accession>
<name>A0A915HUR4_ROMCU</name>
<proteinExistence type="predicted"/>
<evidence type="ECO:0000256" key="1">
    <source>
        <dbReference type="SAM" id="MobiDB-lite"/>
    </source>
</evidence>
<feature type="compositionally biased region" description="Basic and acidic residues" evidence="1">
    <location>
        <begin position="94"/>
        <end position="107"/>
    </location>
</feature>
<feature type="region of interest" description="Disordered" evidence="1">
    <location>
        <begin position="80"/>
        <end position="117"/>
    </location>
</feature>
<keyword evidence="2" id="KW-1185">Reference proteome</keyword>
<dbReference type="Proteomes" id="UP000887565">
    <property type="component" value="Unplaced"/>
</dbReference>
<reference evidence="3" key="1">
    <citation type="submission" date="2022-11" db="UniProtKB">
        <authorList>
            <consortium name="WormBaseParasite"/>
        </authorList>
    </citation>
    <scope>IDENTIFICATION</scope>
</reference>
<dbReference type="WBParaSite" id="nRc.2.0.1.t05152-RA">
    <property type="protein sequence ID" value="nRc.2.0.1.t05152-RA"/>
    <property type="gene ID" value="nRc.2.0.1.g05152"/>
</dbReference>
<organism evidence="2 3">
    <name type="scientific">Romanomermis culicivorax</name>
    <name type="common">Nematode worm</name>
    <dbReference type="NCBI Taxonomy" id="13658"/>
    <lineage>
        <taxon>Eukaryota</taxon>
        <taxon>Metazoa</taxon>
        <taxon>Ecdysozoa</taxon>
        <taxon>Nematoda</taxon>
        <taxon>Enoplea</taxon>
        <taxon>Dorylaimia</taxon>
        <taxon>Mermithida</taxon>
        <taxon>Mermithoidea</taxon>
        <taxon>Mermithidae</taxon>
        <taxon>Romanomermis</taxon>
    </lineage>
</organism>
<protein>
    <submittedName>
        <fullName evidence="3">Uncharacterized protein</fullName>
    </submittedName>
</protein>
<evidence type="ECO:0000313" key="3">
    <source>
        <dbReference type="WBParaSite" id="nRc.2.0.1.t05152-RA"/>
    </source>
</evidence>
<sequence length="117" mass="13328">MKMSALPRLTGDTQSDTIQDIMWYEDAQYFIMFQLAPDCNQMTLKLQQLAYAIAKAHSILNAMKAKIRTSEQLIFMNQATPNAMPPRSPQPPIDHLDCHRSMDHSQERYGNCVPSAN</sequence>
<evidence type="ECO:0000313" key="2">
    <source>
        <dbReference type="Proteomes" id="UP000887565"/>
    </source>
</evidence>
<dbReference type="AlphaFoldDB" id="A0A915HUR4"/>